<dbReference type="PANTHER" id="PTHR11046">
    <property type="entry name" value="OLIGORIBONUCLEASE, MITOCHONDRIAL"/>
    <property type="match status" value="1"/>
</dbReference>
<proteinExistence type="predicted"/>
<evidence type="ECO:0000313" key="3">
    <source>
        <dbReference type="Proteomes" id="UP001164746"/>
    </source>
</evidence>
<organism evidence="2 3">
    <name type="scientific">Mya arenaria</name>
    <name type="common">Soft-shell clam</name>
    <dbReference type="NCBI Taxonomy" id="6604"/>
    <lineage>
        <taxon>Eukaryota</taxon>
        <taxon>Metazoa</taxon>
        <taxon>Spiralia</taxon>
        <taxon>Lophotrochozoa</taxon>
        <taxon>Mollusca</taxon>
        <taxon>Bivalvia</taxon>
        <taxon>Autobranchia</taxon>
        <taxon>Heteroconchia</taxon>
        <taxon>Euheterodonta</taxon>
        <taxon>Imparidentia</taxon>
        <taxon>Neoheterodontei</taxon>
        <taxon>Myida</taxon>
        <taxon>Myoidea</taxon>
        <taxon>Myidae</taxon>
        <taxon>Mya</taxon>
    </lineage>
</organism>
<keyword evidence="1" id="KW-0378">Hydrolase</keyword>
<dbReference type="Proteomes" id="UP001164746">
    <property type="component" value="Chromosome 14"/>
</dbReference>
<reference evidence="2" key="1">
    <citation type="submission" date="2022-11" db="EMBL/GenBank/DDBJ databases">
        <title>Centuries of genome instability and evolution in soft-shell clam transmissible cancer (bioRxiv).</title>
        <authorList>
            <person name="Hart S.F.M."/>
            <person name="Yonemitsu M.A."/>
            <person name="Giersch R.M."/>
            <person name="Beal B.F."/>
            <person name="Arriagada G."/>
            <person name="Davis B.W."/>
            <person name="Ostrander E.A."/>
            <person name="Goff S.P."/>
            <person name="Metzger M.J."/>
        </authorList>
    </citation>
    <scope>NUCLEOTIDE SEQUENCE</scope>
    <source>
        <strain evidence="2">MELC-2E11</strain>
        <tissue evidence="2">Siphon/mantle</tissue>
    </source>
</reference>
<accession>A0ABY7FZN7</accession>
<protein>
    <submittedName>
        <fullName evidence="2">Uncharacterized protein</fullName>
    </submittedName>
</protein>
<gene>
    <name evidence="2" type="ORF">MAR_012796</name>
</gene>
<sequence length="160" mass="17757">MSFYNGQYTSEVRQTIMTLVNELGVSQKKVNGIMKTVVQSLTGKTLSRLPSTGVLSRLRIVAKRVAQIQVEEAMVNAGGDASTVKEICLHQDASSKFHRHFQSSQITTSDNVTYSLVSTIVATMSDRGAINPIFNKQLQELRESLMPDIVKNWDSYSLDT</sequence>
<dbReference type="EMBL" id="CP111025">
    <property type="protein sequence ID" value="WAR27092.1"/>
    <property type="molecule type" value="Genomic_DNA"/>
</dbReference>
<evidence type="ECO:0000256" key="1">
    <source>
        <dbReference type="ARBA" id="ARBA00022722"/>
    </source>
</evidence>
<evidence type="ECO:0000313" key="2">
    <source>
        <dbReference type="EMBL" id="WAR27092.1"/>
    </source>
</evidence>
<name>A0ABY7FZN7_MYAAR</name>
<keyword evidence="3" id="KW-1185">Reference proteome</keyword>
<keyword evidence="1" id="KW-0540">Nuclease</keyword>
<dbReference type="PANTHER" id="PTHR11046:SF29">
    <property type="match status" value="1"/>
</dbReference>
<dbReference type="InterPro" id="IPR022894">
    <property type="entry name" value="Oligoribonuclease"/>
</dbReference>